<feature type="region of interest" description="Disordered" evidence="1">
    <location>
        <begin position="91"/>
        <end position="117"/>
    </location>
</feature>
<reference evidence="2" key="2">
    <citation type="journal article" date="2024" name="Plant">
        <title>Genomic evolution and insights into agronomic trait innovations of Sesamum species.</title>
        <authorList>
            <person name="Miao H."/>
            <person name="Wang L."/>
            <person name="Qu L."/>
            <person name="Liu H."/>
            <person name="Sun Y."/>
            <person name="Le M."/>
            <person name="Wang Q."/>
            <person name="Wei S."/>
            <person name="Zheng Y."/>
            <person name="Lin W."/>
            <person name="Duan Y."/>
            <person name="Cao H."/>
            <person name="Xiong S."/>
            <person name="Wang X."/>
            <person name="Wei L."/>
            <person name="Li C."/>
            <person name="Ma Q."/>
            <person name="Ju M."/>
            <person name="Zhao R."/>
            <person name="Li G."/>
            <person name="Mu C."/>
            <person name="Tian Q."/>
            <person name="Mei H."/>
            <person name="Zhang T."/>
            <person name="Gao T."/>
            <person name="Zhang H."/>
        </authorList>
    </citation>
    <scope>NUCLEOTIDE SEQUENCE</scope>
    <source>
        <strain evidence="2">G01</strain>
    </source>
</reference>
<sequence length="456" mass="49722">MLFHITMQHTGDGIANRTSPLKAAIEKVQAELRQEYGVRDERKRELEFLERGGNPLDFKLGNGASVSVQSTSITDLHPDQIVTSEAKGSLAFTASPHGDSMESSDRPGATPCEPNSADNLMLFDAEQEFSEGGRSFLHPSRSTVVPSDQSFHIAGNRKTQEHGDSAAFGLPRKAYKRRYRSRPNRDGARSNSTDVNPTRGCHASSIPSRHGPRDVQGLAMDTENQHISLDPKPTSSIDGNLHKTVLGDGQPDMELDGLKSVESTKDVPVDAALDFIAPRNSHDEQGNQQSLLGAAITPNQIDSSRTEAIQAIEEMNSVIVGYETSATDTVENQSSSCQINGFSRKKVDEKTNDAQNNRAPHSIKYVGSESFCTRTSLSIAGKNDIEMRTGTMNVDSNGNLKNPTLRVVAPAIESDKFVKDKKDTAGIDSSTLVNKETASQIQQEKWFSTPTRGRIR</sequence>
<comment type="caution">
    <text evidence="2">The sequence shown here is derived from an EMBL/GenBank/DDBJ whole genome shotgun (WGS) entry which is preliminary data.</text>
</comment>
<organism evidence="2">
    <name type="scientific">Sesamum angustifolium</name>
    <dbReference type="NCBI Taxonomy" id="2727405"/>
    <lineage>
        <taxon>Eukaryota</taxon>
        <taxon>Viridiplantae</taxon>
        <taxon>Streptophyta</taxon>
        <taxon>Embryophyta</taxon>
        <taxon>Tracheophyta</taxon>
        <taxon>Spermatophyta</taxon>
        <taxon>Magnoliopsida</taxon>
        <taxon>eudicotyledons</taxon>
        <taxon>Gunneridae</taxon>
        <taxon>Pentapetalae</taxon>
        <taxon>asterids</taxon>
        <taxon>lamiids</taxon>
        <taxon>Lamiales</taxon>
        <taxon>Pedaliaceae</taxon>
        <taxon>Sesamum</taxon>
    </lineage>
</organism>
<evidence type="ECO:0000313" key="2">
    <source>
        <dbReference type="EMBL" id="KAL0369396.1"/>
    </source>
</evidence>
<feature type="compositionally biased region" description="Basic residues" evidence="1">
    <location>
        <begin position="173"/>
        <end position="182"/>
    </location>
</feature>
<dbReference type="InterPro" id="IPR044798">
    <property type="entry name" value="EAF1A/B"/>
</dbReference>
<protein>
    <submittedName>
        <fullName evidence="2">Chromatin modification-related protein EAF1 A</fullName>
    </submittedName>
</protein>
<dbReference type="PANTHER" id="PTHR46774">
    <property type="entry name" value="CHROMATIN MODIFICATION-RELATED PROTEIN EAF1 A-RELATED"/>
    <property type="match status" value="1"/>
</dbReference>
<feature type="region of interest" description="Disordered" evidence="1">
    <location>
        <begin position="157"/>
        <end position="215"/>
    </location>
</feature>
<dbReference type="PANTHER" id="PTHR46774:SF3">
    <property type="entry name" value="CHROMATIN MODIFICATION-RELATED PROTEIN EAF1 A-RELATED"/>
    <property type="match status" value="1"/>
</dbReference>
<dbReference type="AlphaFoldDB" id="A0AAW2QNC8"/>
<dbReference type="EMBL" id="JACGWK010000002">
    <property type="protein sequence ID" value="KAL0369396.1"/>
    <property type="molecule type" value="Genomic_DNA"/>
</dbReference>
<gene>
    <name evidence="2" type="ORF">Sangu_0257700</name>
</gene>
<evidence type="ECO:0000256" key="1">
    <source>
        <dbReference type="SAM" id="MobiDB-lite"/>
    </source>
</evidence>
<accession>A0AAW2QNC8</accession>
<proteinExistence type="predicted"/>
<reference evidence="2" key="1">
    <citation type="submission" date="2020-06" db="EMBL/GenBank/DDBJ databases">
        <authorList>
            <person name="Li T."/>
            <person name="Hu X."/>
            <person name="Zhang T."/>
            <person name="Song X."/>
            <person name="Zhang H."/>
            <person name="Dai N."/>
            <person name="Sheng W."/>
            <person name="Hou X."/>
            <person name="Wei L."/>
        </authorList>
    </citation>
    <scope>NUCLEOTIDE SEQUENCE</scope>
    <source>
        <strain evidence="2">G01</strain>
        <tissue evidence="2">Leaf</tissue>
    </source>
</reference>
<dbReference type="GO" id="GO:0035267">
    <property type="term" value="C:NuA4 histone acetyltransferase complex"/>
    <property type="evidence" value="ECO:0007669"/>
    <property type="project" value="InterPro"/>
</dbReference>
<name>A0AAW2QNC8_9LAMI</name>